<dbReference type="Proteomes" id="UP000261520">
    <property type="component" value="Unplaced"/>
</dbReference>
<proteinExistence type="predicted"/>
<dbReference type="Ensembl" id="ENSPMGT00000017066.1">
    <property type="protein sequence ID" value="ENSPMGP00000015997.1"/>
    <property type="gene ID" value="ENSPMGG00000013125.1"/>
</dbReference>
<dbReference type="InterPro" id="IPR003961">
    <property type="entry name" value="FN3_dom"/>
</dbReference>
<accession>A0A3B4AFY9</accession>
<feature type="transmembrane region" description="Helical" evidence="1">
    <location>
        <begin position="201"/>
        <end position="224"/>
    </location>
</feature>
<organism evidence="4 5">
    <name type="scientific">Periophthalmus magnuspinnatus</name>
    <dbReference type="NCBI Taxonomy" id="409849"/>
    <lineage>
        <taxon>Eukaryota</taxon>
        <taxon>Metazoa</taxon>
        <taxon>Chordata</taxon>
        <taxon>Craniata</taxon>
        <taxon>Vertebrata</taxon>
        <taxon>Euteleostomi</taxon>
        <taxon>Actinopterygii</taxon>
        <taxon>Neopterygii</taxon>
        <taxon>Teleostei</taxon>
        <taxon>Neoteleostei</taxon>
        <taxon>Acanthomorphata</taxon>
        <taxon>Gobiaria</taxon>
        <taxon>Gobiiformes</taxon>
        <taxon>Gobioidei</taxon>
        <taxon>Gobiidae</taxon>
        <taxon>Oxudercinae</taxon>
        <taxon>Periophthalmus</taxon>
    </lineage>
</organism>
<keyword evidence="1" id="KW-1133">Transmembrane helix</keyword>
<dbReference type="Pfam" id="PF01108">
    <property type="entry name" value="Tissue_fac"/>
    <property type="match status" value="1"/>
</dbReference>
<dbReference type="InterPro" id="IPR015373">
    <property type="entry name" value="Interferon/interleukin_rcp_dom"/>
</dbReference>
<evidence type="ECO:0000259" key="2">
    <source>
        <dbReference type="Pfam" id="PF01108"/>
    </source>
</evidence>
<dbReference type="InterPro" id="IPR050650">
    <property type="entry name" value="Type-II_Cytokine-TF_Rcpt"/>
</dbReference>
<keyword evidence="5" id="KW-1185">Reference proteome</keyword>
<dbReference type="GO" id="GO:0005886">
    <property type="term" value="C:plasma membrane"/>
    <property type="evidence" value="ECO:0007669"/>
    <property type="project" value="TreeGrafter"/>
</dbReference>
<evidence type="ECO:0000259" key="3">
    <source>
        <dbReference type="Pfam" id="PF09294"/>
    </source>
</evidence>
<dbReference type="PANTHER" id="PTHR20859:SF46">
    <property type="entry name" value="INTERFERON GAMMA RECEPTOR 2"/>
    <property type="match status" value="1"/>
</dbReference>
<evidence type="ECO:0000313" key="4">
    <source>
        <dbReference type="Ensembl" id="ENSPMGP00000015997.1"/>
    </source>
</evidence>
<evidence type="ECO:0000313" key="5">
    <source>
        <dbReference type="Proteomes" id="UP000261520"/>
    </source>
</evidence>
<evidence type="ECO:0000256" key="1">
    <source>
        <dbReference type="SAM" id="Phobius"/>
    </source>
</evidence>
<name>A0A3B4AFY9_9GOBI</name>
<sequence>TMNVRLTSHNMDLYLRWRPPENLSNQIFYSTKLQDFSRFSCVNTSALFCELSEPGLKLTLLEFGQYNASVRALSGNEMSDWVYSQPLTMDKDTVIGPPMVALVPQGACLEVSVKDPEFRVSSMTNVFGLPQYNINYWPRRRAHQASHMQVRQNRVVLSGLEPWTEYCVQVQIHVDPARNQNSAEASKPVCESTADMPSPPWITAVVTFVALALTVAVVVITVIYHKQIFHFLCPKHSLPQVCMFYSTKCMLCSTKCTGLTLIYDYD</sequence>
<dbReference type="STRING" id="409849.ENSPMGP00000015997"/>
<protein>
    <recommendedName>
        <fullName evidence="6">Fibronectin type-III domain-containing protein</fullName>
    </recommendedName>
</protein>
<feature type="domain" description="Interferon/interleukin receptor" evidence="3">
    <location>
        <begin position="93"/>
        <end position="193"/>
    </location>
</feature>
<reference evidence="4" key="2">
    <citation type="submission" date="2025-09" db="UniProtKB">
        <authorList>
            <consortium name="Ensembl"/>
        </authorList>
    </citation>
    <scope>IDENTIFICATION</scope>
</reference>
<dbReference type="CDD" id="cd00063">
    <property type="entry name" value="FN3"/>
    <property type="match status" value="1"/>
</dbReference>
<keyword evidence="1" id="KW-0472">Membrane</keyword>
<dbReference type="SUPFAM" id="SSF49265">
    <property type="entry name" value="Fibronectin type III"/>
    <property type="match status" value="2"/>
</dbReference>
<dbReference type="InterPro" id="IPR036116">
    <property type="entry name" value="FN3_sf"/>
</dbReference>
<dbReference type="Gene3D" id="2.60.40.10">
    <property type="entry name" value="Immunoglobulins"/>
    <property type="match status" value="1"/>
</dbReference>
<evidence type="ECO:0008006" key="6">
    <source>
        <dbReference type="Google" id="ProtNLM"/>
    </source>
</evidence>
<dbReference type="PANTHER" id="PTHR20859">
    <property type="entry name" value="INTERFERON/INTERLEUKIN RECEPTOR"/>
    <property type="match status" value="1"/>
</dbReference>
<dbReference type="InterPro" id="IPR013783">
    <property type="entry name" value="Ig-like_fold"/>
</dbReference>
<keyword evidence="1" id="KW-0812">Transmembrane</keyword>
<dbReference type="AlphaFoldDB" id="A0A3B4AFY9"/>
<dbReference type="Pfam" id="PF09294">
    <property type="entry name" value="Interfer-bind"/>
    <property type="match status" value="1"/>
</dbReference>
<feature type="domain" description="Fibronectin type-III" evidence="2">
    <location>
        <begin position="3"/>
        <end position="81"/>
    </location>
</feature>
<reference evidence="4" key="1">
    <citation type="submission" date="2025-08" db="UniProtKB">
        <authorList>
            <consortium name="Ensembl"/>
        </authorList>
    </citation>
    <scope>IDENTIFICATION</scope>
</reference>
<dbReference type="GO" id="GO:0004896">
    <property type="term" value="F:cytokine receptor activity"/>
    <property type="evidence" value="ECO:0007669"/>
    <property type="project" value="TreeGrafter"/>
</dbReference>